<dbReference type="PROSITE" id="PS00409">
    <property type="entry name" value="PROKAR_NTER_METHYL"/>
    <property type="match status" value="1"/>
</dbReference>
<keyword evidence="2" id="KW-0812">Transmembrane</keyword>
<dbReference type="NCBIfam" id="TIGR02532">
    <property type="entry name" value="IV_pilin_GFxxxE"/>
    <property type="match status" value="1"/>
</dbReference>
<protein>
    <submittedName>
        <fullName evidence="3">Type II secretion system protein</fullName>
    </submittedName>
</protein>
<dbReference type="KEGG" id="puo:RZN69_09630"/>
<dbReference type="GO" id="GO:0015628">
    <property type="term" value="P:protein secretion by the type II secretion system"/>
    <property type="evidence" value="ECO:0007669"/>
    <property type="project" value="InterPro"/>
</dbReference>
<keyword evidence="2" id="KW-0472">Membrane</keyword>
<dbReference type="SUPFAM" id="SSF54523">
    <property type="entry name" value="Pili subunits"/>
    <property type="match status" value="1"/>
</dbReference>
<reference evidence="3 4" key="1">
    <citation type="submission" date="2023-10" db="EMBL/GenBank/DDBJ databases">
        <title>Rubellicoccus peritrichatus gen. nov., sp. nov., isolated from an algae of coral reef tank.</title>
        <authorList>
            <person name="Luo J."/>
        </authorList>
    </citation>
    <scope>NUCLEOTIDE SEQUENCE [LARGE SCALE GENOMIC DNA]</scope>
    <source>
        <strain evidence="3 4">CR14</strain>
    </source>
</reference>
<dbReference type="InterPro" id="IPR012902">
    <property type="entry name" value="N_methyl_site"/>
</dbReference>
<dbReference type="Pfam" id="PF07963">
    <property type="entry name" value="N_methyl"/>
    <property type="match status" value="1"/>
</dbReference>
<dbReference type="PRINTS" id="PR00813">
    <property type="entry name" value="BCTERIALGSPG"/>
</dbReference>
<dbReference type="Proteomes" id="UP001304300">
    <property type="component" value="Chromosome"/>
</dbReference>
<feature type="transmembrane region" description="Helical" evidence="2">
    <location>
        <begin position="12"/>
        <end position="35"/>
    </location>
</feature>
<proteinExistence type="predicted"/>
<evidence type="ECO:0000256" key="2">
    <source>
        <dbReference type="SAM" id="Phobius"/>
    </source>
</evidence>
<dbReference type="GO" id="GO:0015627">
    <property type="term" value="C:type II protein secretion system complex"/>
    <property type="evidence" value="ECO:0007669"/>
    <property type="project" value="InterPro"/>
</dbReference>
<dbReference type="Gene3D" id="3.30.700.10">
    <property type="entry name" value="Glycoprotein, Type 4 Pilin"/>
    <property type="match status" value="1"/>
</dbReference>
<accession>A0AAQ3LGD4</accession>
<dbReference type="EMBL" id="CP136920">
    <property type="protein sequence ID" value="WOO43348.1"/>
    <property type="molecule type" value="Genomic_DNA"/>
</dbReference>
<sequence length="222" mass="24954">MKPKPTGNVFRGFTLVEILVTLSIVLLLAAILIPITSSVRSKAWKVEATTRMRSIHQAIMLSQIDEHGRFPLMKNYDWDGPVNPAGDLVAANYPYMQEKLAPYLNLYQTNASEIQEIFRNPIVESNETPAWLHEPGHTHFRYNVMTAPGNYMVDDNKAIVVFDVAWPDWPSTDFPYQDGGEAYMNVVLGSGTVSPLTYDEYIALHNDGESVDSPFFTNGWAP</sequence>
<keyword evidence="1" id="KW-0488">Methylation</keyword>
<dbReference type="RefSeq" id="WP_317835897.1">
    <property type="nucleotide sequence ID" value="NZ_CP136920.1"/>
</dbReference>
<gene>
    <name evidence="3" type="ORF">RZN69_09630</name>
</gene>
<dbReference type="AlphaFoldDB" id="A0AAQ3LGD4"/>
<keyword evidence="2" id="KW-1133">Transmembrane helix</keyword>
<organism evidence="3 4">
    <name type="scientific">Rubellicoccus peritrichatus</name>
    <dbReference type="NCBI Taxonomy" id="3080537"/>
    <lineage>
        <taxon>Bacteria</taxon>
        <taxon>Pseudomonadati</taxon>
        <taxon>Verrucomicrobiota</taxon>
        <taxon>Opitutia</taxon>
        <taxon>Puniceicoccales</taxon>
        <taxon>Cerasicoccaceae</taxon>
        <taxon>Rubellicoccus</taxon>
    </lineage>
</organism>
<evidence type="ECO:0000313" key="4">
    <source>
        <dbReference type="Proteomes" id="UP001304300"/>
    </source>
</evidence>
<evidence type="ECO:0000256" key="1">
    <source>
        <dbReference type="ARBA" id="ARBA00022481"/>
    </source>
</evidence>
<name>A0AAQ3LGD4_9BACT</name>
<dbReference type="InterPro" id="IPR000983">
    <property type="entry name" value="Bac_GSPG_pilin"/>
</dbReference>
<keyword evidence="4" id="KW-1185">Reference proteome</keyword>
<dbReference type="InterPro" id="IPR045584">
    <property type="entry name" value="Pilin-like"/>
</dbReference>
<evidence type="ECO:0000313" key="3">
    <source>
        <dbReference type="EMBL" id="WOO43348.1"/>
    </source>
</evidence>